<organism evidence="1">
    <name type="scientific">uncultured Rubrobacteraceae bacterium</name>
    <dbReference type="NCBI Taxonomy" id="349277"/>
    <lineage>
        <taxon>Bacteria</taxon>
        <taxon>Bacillati</taxon>
        <taxon>Actinomycetota</taxon>
        <taxon>Rubrobacteria</taxon>
        <taxon>Rubrobacterales</taxon>
        <taxon>Rubrobacteraceae</taxon>
        <taxon>environmental samples</taxon>
    </lineage>
</organism>
<sequence>MRKEYASPGATLKVYPETGHAVHWDRPEWVVRDLEEFMKDTPPAY</sequence>
<accession>A0A6J4P585</accession>
<gene>
    <name evidence="1" type="ORF">AVDCRST_MAG82-410</name>
</gene>
<name>A0A6J4P585_9ACTN</name>
<protein>
    <submittedName>
        <fullName evidence="1">Uncharacterized protein</fullName>
    </submittedName>
</protein>
<proteinExistence type="predicted"/>
<dbReference type="EMBL" id="CADCVA010000057">
    <property type="protein sequence ID" value="CAA9404742.1"/>
    <property type="molecule type" value="Genomic_DNA"/>
</dbReference>
<dbReference type="Gene3D" id="3.40.50.1820">
    <property type="entry name" value="alpha/beta hydrolase"/>
    <property type="match status" value="1"/>
</dbReference>
<evidence type="ECO:0000313" key="1">
    <source>
        <dbReference type="EMBL" id="CAA9404742.1"/>
    </source>
</evidence>
<dbReference type="InterPro" id="IPR029058">
    <property type="entry name" value="AB_hydrolase_fold"/>
</dbReference>
<reference evidence="1" key="1">
    <citation type="submission" date="2020-02" db="EMBL/GenBank/DDBJ databases">
        <authorList>
            <person name="Meier V. D."/>
        </authorList>
    </citation>
    <scope>NUCLEOTIDE SEQUENCE</scope>
    <source>
        <strain evidence="1">AVDCRST_MAG82</strain>
    </source>
</reference>
<dbReference type="SUPFAM" id="SSF53474">
    <property type="entry name" value="alpha/beta-Hydrolases"/>
    <property type="match status" value="1"/>
</dbReference>
<dbReference type="AlphaFoldDB" id="A0A6J4P585"/>